<comment type="caution">
    <text evidence="3">The sequence shown here is derived from an EMBL/GenBank/DDBJ whole genome shotgun (WGS) entry which is preliminary data.</text>
</comment>
<sequence length="330" mass="37860">MLKDDLTPKDPHDRLFKRVMSDEANVRQFIKEFLPKDISSQIDLKEMKLIPTEKVKGYNKYYMDIAVECYISDTKGQLYFVFEHKSYPDPGVLLQILSYMTVTWDEQRKKNVPLTPIIPVVIYHGSSSWNVTTHFQGQFQNIGESIKPYIPEFNYVLVDLTQIPNDEIEQKAKSTPFLMASLLLMKLVALHDIEGIIRIAVIIKLSEEERIILILYLFYTLDVDQDTMQRIVKELGGEELMPSFAEKLIKQGEERGKIEGEKRGEIKGTIIGTIKGKQDLLIKLLRRKFGLSSSDEKIIRSVTDEAKLDAAAEAIFDAKSKEEVLKLLGQ</sequence>
<dbReference type="OrthoDB" id="12803at2"/>
<evidence type="ECO:0000313" key="4">
    <source>
        <dbReference type="Proteomes" id="UP000005273"/>
    </source>
</evidence>
<dbReference type="InterPro" id="IPR051699">
    <property type="entry name" value="Rpn/YhgA-like_nuclease"/>
</dbReference>
<dbReference type="InterPro" id="IPR010106">
    <property type="entry name" value="RpnA"/>
</dbReference>
<gene>
    <name evidence="3" type="ORF">HMPREF1705_03707</name>
</gene>
<evidence type="ECO:0000259" key="2">
    <source>
        <dbReference type="Pfam" id="PF04754"/>
    </source>
</evidence>
<dbReference type="RefSeq" id="WP_009200776.1">
    <property type="nucleotide sequence ID" value="NZ_ACJX03000001.1"/>
</dbReference>
<comment type="similarity">
    <text evidence="1">Belongs to the Rpn/YhgA-like nuclease family.</text>
</comment>
<dbReference type="InterPro" id="IPR006842">
    <property type="entry name" value="Transposase_31"/>
</dbReference>
<reference evidence="4" key="1">
    <citation type="submission" date="2012-09" db="EMBL/GenBank/DDBJ databases">
        <authorList>
            <person name="Weinstock G."/>
            <person name="Sodergren E."/>
            <person name="Clifton S."/>
            <person name="Fulton L."/>
            <person name="Fulton B."/>
            <person name="Courtney L."/>
            <person name="Fronick C."/>
            <person name="Harrison M."/>
            <person name="Strong C."/>
            <person name="Farmer C."/>
            <person name="Delehaunty K."/>
            <person name="Markovic C."/>
            <person name="Hall O."/>
            <person name="Minx P."/>
            <person name="Tomlinson C."/>
            <person name="Mitreva M."/>
            <person name="Nelson J."/>
            <person name="Hou S."/>
            <person name="Wollam A."/>
            <person name="Pepin K.H."/>
            <person name="Johnson M."/>
            <person name="Bhonagiri V."/>
            <person name="Nash W.E."/>
            <person name="Suruliraj S."/>
            <person name="Warren W."/>
            <person name="Chinwalla A."/>
            <person name="Mardis E.R."/>
            <person name="Wilson R.K."/>
        </authorList>
    </citation>
    <scope>NUCLEOTIDE SEQUENCE [LARGE SCALE GENOMIC DNA]</scope>
    <source>
        <strain evidence="4">OS1</strain>
    </source>
</reference>
<dbReference type="AlphaFoldDB" id="A0A0T5X7A1"/>
<feature type="domain" description="Transposase (putative) YhgA-like" evidence="2">
    <location>
        <begin position="11"/>
        <end position="199"/>
    </location>
</feature>
<dbReference type="STRING" id="592015.HMPREF1705_03707"/>
<dbReference type="EMBL" id="ACJX03000001">
    <property type="protein sequence ID" value="KRT34349.1"/>
    <property type="molecule type" value="Genomic_DNA"/>
</dbReference>
<evidence type="ECO:0000256" key="1">
    <source>
        <dbReference type="ARBA" id="ARBA00009787"/>
    </source>
</evidence>
<proteinExistence type="inferred from homology"/>
<dbReference type="NCBIfam" id="TIGR01784">
    <property type="entry name" value="T_den_put_tspse"/>
    <property type="match status" value="1"/>
</dbReference>
<accession>A0A0T5X7A1</accession>
<dbReference type="PANTHER" id="PTHR34611">
    <property type="match status" value="1"/>
</dbReference>
<protein>
    <recommendedName>
        <fullName evidence="2">Transposase (putative) YhgA-like domain-containing protein</fullName>
    </recommendedName>
</protein>
<organism evidence="3 4">
    <name type="scientific">Acetomicrobium hydrogeniformans ATCC BAA-1850</name>
    <dbReference type="NCBI Taxonomy" id="592015"/>
    <lineage>
        <taxon>Bacteria</taxon>
        <taxon>Thermotogati</taxon>
        <taxon>Synergistota</taxon>
        <taxon>Synergistia</taxon>
        <taxon>Synergistales</taxon>
        <taxon>Acetomicrobiaceae</taxon>
        <taxon>Acetomicrobium</taxon>
    </lineage>
</organism>
<dbReference type="GO" id="GO:1990238">
    <property type="term" value="F:double-stranded DNA endonuclease activity"/>
    <property type="evidence" value="ECO:0007669"/>
    <property type="project" value="TreeGrafter"/>
</dbReference>
<name>A0A0T5X7A1_9BACT</name>
<dbReference type="PANTHER" id="PTHR34611:SF2">
    <property type="entry name" value="INACTIVE RECOMBINATION-PROMOTING NUCLEASE-LIKE PROTEIN RPNE-RELATED"/>
    <property type="match status" value="1"/>
</dbReference>
<evidence type="ECO:0000313" key="3">
    <source>
        <dbReference type="EMBL" id="KRT34349.1"/>
    </source>
</evidence>
<keyword evidence="4" id="KW-1185">Reference proteome</keyword>
<dbReference type="GO" id="GO:0006310">
    <property type="term" value="P:DNA recombination"/>
    <property type="evidence" value="ECO:0007669"/>
    <property type="project" value="TreeGrafter"/>
</dbReference>
<dbReference type="eggNOG" id="COG5464">
    <property type="taxonomic scope" value="Bacteria"/>
</dbReference>
<dbReference type="Pfam" id="PF04754">
    <property type="entry name" value="Transposase_31"/>
    <property type="match status" value="1"/>
</dbReference>
<dbReference type="Proteomes" id="UP000005273">
    <property type="component" value="Unassembled WGS sequence"/>
</dbReference>